<comment type="similarity">
    <text evidence="1">Belongs to the ROK (NagC/XylR) family.</text>
</comment>
<evidence type="ECO:0000256" key="1">
    <source>
        <dbReference type="ARBA" id="ARBA00006479"/>
    </source>
</evidence>
<gene>
    <name evidence="2" type="ORF">ACFQ08_43210</name>
</gene>
<dbReference type="PANTHER" id="PTHR18964:SF146">
    <property type="entry name" value="POLYPHOSPHATE GLUCOKINASE"/>
    <property type="match status" value="1"/>
</dbReference>
<dbReference type="PANTHER" id="PTHR18964">
    <property type="entry name" value="ROK (REPRESSOR, ORF, KINASE) FAMILY"/>
    <property type="match status" value="1"/>
</dbReference>
<sequence length="108" mass="11108">METLGIDVGGSGIKGAPVDVTRGELTQERLRIPTPIPSKPKAVAEVVAEIVAHFGWTGQVGITFPGIVIDGVAHSAANVDHEWIGTDARALFAGVTGLPTVVLNDADA</sequence>
<dbReference type="SUPFAM" id="SSF53067">
    <property type="entry name" value="Actin-like ATPase domain"/>
    <property type="match status" value="1"/>
</dbReference>
<dbReference type="InterPro" id="IPR000600">
    <property type="entry name" value="ROK"/>
</dbReference>
<name>A0ABW3E7I7_9ACTN</name>
<dbReference type="Gene3D" id="3.30.420.40">
    <property type="match status" value="1"/>
</dbReference>
<comment type="caution">
    <text evidence="2">The sequence shown here is derived from an EMBL/GenBank/DDBJ whole genome shotgun (WGS) entry which is preliminary data.</text>
</comment>
<evidence type="ECO:0000313" key="2">
    <source>
        <dbReference type="EMBL" id="MFD0891402.1"/>
    </source>
</evidence>
<accession>A0ABW3E7I7</accession>
<dbReference type="EMBL" id="JBHTHX010003147">
    <property type="protein sequence ID" value="MFD0891402.1"/>
    <property type="molecule type" value="Genomic_DNA"/>
</dbReference>
<proteinExistence type="inferred from homology"/>
<dbReference type="InterPro" id="IPR043129">
    <property type="entry name" value="ATPase_NBD"/>
</dbReference>
<feature type="non-terminal residue" evidence="2">
    <location>
        <position position="108"/>
    </location>
</feature>
<dbReference type="Pfam" id="PF00480">
    <property type="entry name" value="ROK"/>
    <property type="match status" value="1"/>
</dbReference>
<protein>
    <submittedName>
        <fullName evidence="2">ROK family protein</fullName>
    </submittedName>
</protein>
<dbReference type="Proteomes" id="UP001597024">
    <property type="component" value="Unassembled WGS sequence"/>
</dbReference>
<keyword evidence="3" id="KW-1185">Reference proteome</keyword>
<evidence type="ECO:0000313" key="3">
    <source>
        <dbReference type="Proteomes" id="UP001597024"/>
    </source>
</evidence>
<reference evidence="3" key="1">
    <citation type="journal article" date="2019" name="Int. J. Syst. Evol. Microbiol.">
        <title>The Global Catalogue of Microorganisms (GCM) 10K type strain sequencing project: providing services to taxonomists for standard genome sequencing and annotation.</title>
        <authorList>
            <consortium name="The Broad Institute Genomics Platform"/>
            <consortium name="The Broad Institute Genome Sequencing Center for Infectious Disease"/>
            <person name="Wu L."/>
            <person name="Ma J."/>
        </authorList>
    </citation>
    <scope>NUCLEOTIDE SEQUENCE [LARGE SCALE GENOMIC DNA]</scope>
    <source>
        <strain evidence="3">CCUG 62974</strain>
    </source>
</reference>
<organism evidence="2 3">
    <name type="scientific">Streptosporangium algeriense</name>
    <dbReference type="NCBI Taxonomy" id="1682748"/>
    <lineage>
        <taxon>Bacteria</taxon>
        <taxon>Bacillati</taxon>
        <taxon>Actinomycetota</taxon>
        <taxon>Actinomycetes</taxon>
        <taxon>Streptosporangiales</taxon>
        <taxon>Streptosporangiaceae</taxon>
        <taxon>Streptosporangium</taxon>
    </lineage>
</organism>